<keyword evidence="4 6" id="KW-1133">Transmembrane helix</keyword>
<accession>A0ABV7L622</accession>
<dbReference type="PANTHER" id="PTHR47755">
    <property type="entry name" value="CELL DIVISION PROTEIN FTSX"/>
    <property type="match status" value="1"/>
</dbReference>
<dbReference type="InterPro" id="IPR003838">
    <property type="entry name" value="ABC3_permease_C"/>
</dbReference>
<keyword evidence="2" id="KW-1003">Cell membrane</keyword>
<evidence type="ECO:0000256" key="6">
    <source>
        <dbReference type="SAM" id="Phobius"/>
    </source>
</evidence>
<keyword evidence="3 6" id="KW-0812">Transmembrane</keyword>
<evidence type="ECO:0000256" key="5">
    <source>
        <dbReference type="ARBA" id="ARBA00023136"/>
    </source>
</evidence>
<dbReference type="RefSeq" id="WP_379904809.1">
    <property type="nucleotide sequence ID" value="NZ_JBHRTR010000036.1"/>
</dbReference>
<protein>
    <submittedName>
        <fullName evidence="8">Cell division protein FtsX</fullName>
    </submittedName>
</protein>
<keyword evidence="8" id="KW-0131">Cell cycle</keyword>
<organism evidence="8 9">
    <name type="scientific">Marinibaculum pumilum</name>
    <dbReference type="NCBI Taxonomy" id="1766165"/>
    <lineage>
        <taxon>Bacteria</taxon>
        <taxon>Pseudomonadati</taxon>
        <taxon>Pseudomonadota</taxon>
        <taxon>Alphaproteobacteria</taxon>
        <taxon>Rhodospirillales</taxon>
        <taxon>Rhodospirillaceae</taxon>
        <taxon>Marinibaculum</taxon>
    </lineage>
</organism>
<evidence type="ECO:0000256" key="4">
    <source>
        <dbReference type="ARBA" id="ARBA00022989"/>
    </source>
</evidence>
<dbReference type="Pfam" id="PF02687">
    <property type="entry name" value="FtsX"/>
    <property type="match status" value="1"/>
</dbReference>
<evidence type="ECO:0000256" key="1">
    <source>
        <dbReference type="ARBA" id="ARBA00004651"/>
    </source>
</evidence>
<keyword evidence="9" id="KW-1185">Reference proteome</keyword>
<dbReference type="GO" id="GO:0051301">
    <property type="term" value="P:cell division"/>
    <property type="evidence" value="ECO:0007669"/>
    <property type="project" value="UniProtKB-KW"/>
</dbReference>
<feature type="domain" description="ABC3 transporter permease C-terminal" evidence="7">
    <location>
        <begin position="103"/>
        <end position="218"/>
    </location>
</feature>
<evidence type="ECO:0000313" key="9">
    <source>
        <dbReference type="Proteomes" id="UP001595528"/>
    </source>
</evidence>
<dbReference type="InterPro" id="IPR004513">
    <property type="entry name" value="FtsX"/>
</dbReference>
<evidence type="ECO:0000313" key="8">
    <source>
        <dbReference type="EMBL" id="MFC3230030.1"/>
    </source>
</evidence>
<dbReference type="EMBL" id="JBHRTR010000036">
    <property type="protein sequence ID" value="MFC3230030.1"/>
    <property type="molecule type" value="Genomic_DNA"/>
</dbReference>
<sequence length="225" mass="23374">APRVEAALAQLRRTPGVAAADALQSTEIAALLRPWLGDAALLQDLPLPGVIEVRLDGNAAVDRRALAVGLQDATAGVRVDDPRAWLSQLSAVSESLRALGFGVVAAIALATVAMIVFATNAGLGNHQETIAVLHTIGARDQYIAAQFQWHVLGLALRGAVIGLALAALVAFAVAETAADLQAALLPPMRLSPLDWAGILAIPLCSVVLAAVTARFTVLRALRREV</sequence>
<reference evidence="9" key="1">
    <citation type="journal article" date="2019" name="Int. J. Syst. Evol. Microbiol.">
        <title>The Global Catalogue of Microorganisms (GCM) 10K type strain sequencing project: providing services to taxonomists for standard genome sequencing and annotation.</title>
        <authorList>
            <consortium name="The Broad Institute Genomics Platform"/>
            <consortium name="The Broad Institute Genome Sequencing Center for Infectious Disease"/>
            <person name="Wu L."/>
            <person name="Ma J."/>
        </authorList>
    </citation>
    <scope>NUCLEOTIDE SEQUENCE [LARGE SCALE GENOMIC DNA]</scope>
    <source>
        <strain evidence="9">KCTC 42964</strain>
    </source>
</reference>
<gene>
    <name evidence="8" type="ORF">ACFOGJ_22455</name>
</gene>
<keyword evidence="5 6" id="KW-0472">Membrane</keyword>
<dbReference type="Proteomes" id="UP001595528">
    <property type="component" value="Unassembled WGS sequence"/>
</dbReference>
<comment type="subcellular location">
    <subcellularLocation>
        <location evidence="1">Cell membrane</location>
        <topology evidence="1">Multi-pass membrane protein</topology>
    </subcellularLocation>
</comment>
<evidence type="ECO:0000256" key="2">
    <source>
        <dbReference type="ARBA" id="ARBA00022475"/>
    </source>
</evidence>
<evidence type="ECO:0000256" key="3">
    <source>
        <dbReference type="ARBA" id="ARBA00022692"/>
    </source>
</evidence>
<feature type="transmembrane region" description="Helical" evidence="6">
    <location>
        <begin position="149"/>
        <end position="173"/>
    </location>
</feature>
<keyword evidence="8" id="KW-0132">Cell division</keyword>
<feature type="transmembrane region" description="Helical" evidence="6">
    <location>
        <begin position="98"/>
        <end position="118"/>
    </location>
</feature>
<evidence type="ECO:0000259" key="7">
    <source>
        <dbReference type="Pfam" id="PF02687"/>
    </source>
</evidence>
<proteinExistence type="predicted"/>
<name>A0ABV7L622_9PROT</name>
<comment type="caution">
    <text evidence="8">The sequence shown here is derived from an EMBL/GenBank/DDBJ whole genome shotgun (WGS) entry which is preliminary data.</text>
</comment>
<dbReference type="PANTHER" id="PTHR47755:SF1">
    <property type="entry name" value="CELL DIVISION PROTEIN FTSX"/>
    <property type="match status" value="1"/>
</dbReference>
<feature type="transmembrane region" description="Helical" evidence="6">
    <location>
        <begin position="193"/>
        <end position="213"/>
    </location>
</feature>
<feature type="non-terminal residue" evidence="8">
    <location>
        <position position="1"/>
    </location>
</feature>